<keyword evidence="2" id="KW-0812">Transmembrane</keyword>
<reference evidence="3 4" key="1">
    <citation type="submission" date="2019-01" db="EMBL/GenBank/DDBJ databases">
        <title>Draft genome sequences of Candidatus Mycoplasma haemohominis SWG34-3 identified from a patient with pyrexia, anemia and liver dysfunction.</title>
        <authorList>
            <person name="Sekizuka T."/>
            <person name="Hattori N."/>
            <person name="Katano H."/>
            <person name="Takuma T."/>
            <person name="Ito T."/>
            <person name="Arai N."/>
            <person name="Yanai R."/>
            <person name="Ishii S."/>
            <person name="Miura Y."/>
            <person name="Tokunaga T."/>
            <person name="Watanabe H."/>
            <person name="Nomura N."/>
            <person name="Eguchi J."/>
            <person name="Arai T."/>
            <person name="Hasegawa H."/>
            <person name="Nakamaki T."/>
            <person name="Wakita T."/>
            <person name="Niki Y."/>
            <person name="Kuroda M."/>
        </authorList>
    </citation>
    <scope>NUCLEOTIDE SEQUENCE [LARGE SCALE GENOMIC DNA]</scope>
    <source>
        <strain evidence="3">SWG34-3</strain>
    </source>
</reference>
<feature type="compositionally biased region" description="Basic and acidic residues" evidence="1">
    <location>
        <begin position="46"/>
        <end position="59"/>
    </location>
</feature>
<evidence type="ECO:0000313" key="4">
    <source>
        <dbReference type="Proteomes" id="UP000324831"/>
    </source>
</evidence>
<keyword evidence="2" id="KW-0472">Membrane</keyword>
<dbReference type="RefSeq" id="WP_216082694.1">
    <property type="nucleotide sequence ID" value="NZ_CACTIB010000004.1"/>
</dbReference>
<dbReference type="Proteomes" id="UP000324831">
    <property type="component" value="Unassembled WGS sequence"/>
</dbReference>
<organism evidence="3 4">
    <name type="scientific">Candidatus Mycoplasma haematohominis</name>
    <dbReference type="NCBI Taxonomy" id="1494318"/>
    <lineage>
        <taxon>Bacteria</taxon>
        <taxon>Bacillati</taxon>
        <taxon>Mycoplasmatota</taxon>
        <taxon>Mollicutes</taxon>
        <taxon>Mycoplasmataceae</taxon>
        <taxon>Mycoplasma</taxon>
    </lineage>
</organism>
<protein>
    <submittedName>
        <fullName evidence="3">Uncharacterized protein</fullName>
    </submittedName>
</protein>
<evidence type="ECO:0000256" key="2">
    <source>
        <dbReference type="SAM" id="Phobius"/>
    </source>
</evidence>
<feature type="transmembrane region" description="Helical" evidence="2">
    <location>
        <begin position="6"/>
        <end position="29"/>
    </location>
</feature>
<feature type="compositionally biased region" description="Gly residues" evidence="1">
    <location>
        <begin position="113"/>
        <end position="122"/>
    </location>
</feature>
<feature type="compositionally biased region" description="Low complexity" evidence="1">
    <location>
        <begin position="99"/>
        <end position="112"/>
    </location>
</feature>
<accession>A0A478FRP3</accession>
<keyword evidence="2" id="KW-1133">Transmembrane helix</keyword>
<comment type="caution">
    <text evidence="3">The sequence shown here is derived from an EMBL/GenBank/DDBJ whole genome shotgun (WGS) entry which is preliminary data.</text>
</comment>
<evidence type="ECO:0000313" key="3">
    <source>
        <dbReference type="EMBL" id="GCE63099.1"/>
    </source>
</evidence>
<sequence>MASPLVVLGIGVLGTAVVGATSVGAYYLFSGSEEKKGEAVEGGSESETRQGGETQEERSGGGSSAVDAGNVASQPSNDGTDGQRGEGASTSGSPSVPAVGNGVQGQDTVVGQQLGGTSGGGNTVSDVSSTSNSGTVGGSQ</sequence>
<gene>
    <name evidence="3" type="ORF">MHSWG343_00770</name>
</gene>
<proteinExistence type="predicted"/>
<evidence type="ECO:0000256" key="1">
    <source>
        <dbReference type="SAM" id="MobiDB-lite"/>
    </source>
</evidence>
<name>A0A478FRP3_9MOLU</name>
<feature type="region of interest" description="Disordered" evidence="1">
    <location>
        <begin position="30"/>
        <end position="140"/>
    </location>
</feature>
<feature type="compositionally biased region" description="Polar residues" evidence="1">
    <location>
        <begin position="71"/>
        <end position="80"/>
    </location>
</feature>
<dbReference type="AlphaFoldDB" id="A0A478FRP3"/>
<dbReference type="EMBL" id="BIMN01000001">
    <property type="protein sequence ID" value="GCE63099.1"/>
    <property type="molecule type" value="Genomic_DNA"/>
</dbReference>
<feature type="compositionally biased region" description="Low complexity" evidence="1">
    <location>
        <begin position="123"/>
        <end position="134"/>
    </location>
</feature>